<dbReference type="InterPro" id="IPR050113">
    <property type="entry name" value="Ub_conjugating_enzyme"/>
</dbReference>
<dbReference type="Pfam" id="PF00179">
    <property type="entry name" value="UQ_con"/>
    <property type="match status" value="1"/>
</dbReference>
<dbReference type="EMBL" id="HBHR01016720">
    <property type="protein sequence ID" value="CAD9868066.1"/>
    <property type="molecule type" value="Transcribed_RNA"/>
</dbReference>
<dbReference type="CDD" id="cd23814">
    <property type="entry name" value="UEV_AKTIP"/>
    <property type="match status" value="1"/>
</dbReference>
<dbReference type="InterPro" id="IPR000608">
    <property type="entry name" value="UBC"/>
</dbReference>
<protein>
    <recommendedName>
        <fullName evidence="2">UBC core domain-containing protein</fullName>
    </recommendedName>
</protein>
<proteinExistence type="predicted"/>
<reference evidence="3" key="1">
    <citation type="submission" date="2021-01" db="EMBL/GenBank/DDBJ databases">
        <authorList>
            <person name="Corre E."/>
            <person name="Pelletier E."/>
            <person name="Niang G."/>
            <person name="Scheremetjew M."/>
            <person name="Finn R."/>
            <person name="Kale V."/>
            <person name="Holt S."/>
            <person name="Cochrane G."/>
            <person name="Meng A."/>
            <person name="Brown T."/>
            <person name="Cohen L."/>
        </authorList>
    </citation>
    <scope>NUCLEOTIDE SEQUENCE</scope>
    <source>
        <strain evidence="3">CCMP1661</strain>
    </source>
</reference>
<feature type="domain" description="UBC core" evidence="2">
    <location>
        <begin position="40"/>
        <end position="191"/>
    </location>
</feature>
<dbReference type="PROSITE" id="PS50127">
    <property type="entry name" value="UBC_2"/>
    <property type="match status" value="1"/>
</dbReference>
<dbReference type="Gene3D" id="3.10.110.10">
    <property type="entry name" value="Ubiquitin Conjugating Enzyme"/>
    <property type="match status" value="1"/>
</dbReference>
<evidence type="ECO:0000313" key="3">
    <source>
        <dbReference type="EMBL" id="CAD9868066.1"/>
    </source>
</evidence>
<name>A0A7S2V268_9STRA</name>
<dbReference type="SUPFAM" id="SSF54495">
    <property type="entry name" value="UBC-like"/>
    <property type="match status" value="1"/>
</dbReference>
<gene>
    <name evidence="3" type="ORF">FJAP1339_LOCUS8375</name>
</gene>
<accession>A0A7S2V268</accession>
<sequence length="274" mass="30780">MISAKTGPSAAGSTGRDMAGSGEVRSGRYLPSQQEQMQALRDYKLTIEYKHLKQHAPGGVFVIPSFESLRVWWGVIFVRRGHYSKGIFKFRVDLPDEYNGPNTWPKVTFTSRVFNPLVFPQTGELDLKSAYPEWNPERHYMVTVLTFLKKIFYMKSFDGPNPANPVAQNLFHSNKVEFLEEVNNCVRESKENIFKNDPGSSLKFSEPKPAHESLRKSIFESEEFLKGRSEVLSVIEANKKQAEDARNAPPPVPASTETSAPPAPGNATEEDIAI</sequence>
<dbReference type="AlphaFoldDB" id="A0A7S2V268"/>
<evidence type="ECO:0000259" key="2">
    <source>
        <dbReference type="PROSITE" id="PS50127"/>
    </source>
</evidence>
<dbReference type="InterPro" id="IPR016135">
    <property type="entry name" value="UBQ-conjugating_enzyme/RWD"/>
</dbReference>
<feature type="compositionally biased region" description="Basic and acidic residues" evidence="1">
    <location>
        <begin position="237"/>
        <end position="246"/>
    </location>
</feature>
<dbReference type="PANTHER" id="PTHR24067">
    <property type="entry name" value="UBIQUITIN-CONJUGATING ENZYME E2"/>
    <property type="match status" value="1"/>
</dbReference>
<dbReference type="SMART" id="SM00212">
    <property type="entry name" value="UBCc"/>
    <property type="match status" value="1"/>
</dbReference>
<organism evidence="3">
    <name type="scientific">Fibrocapsa japonica</name>
    <dbReference type="NCBI Taxonomy" id="94617"/>
    <lineage>
        <taxon>Eukaryota</taxon>
        <taxon>Sar</taxon>
        <taxon>Stramenopiles</taxon>
        <taxon>Ochrophyta</taxon>
        <taxon>Raphidophyceae</taxon>
        <taxon>Chattonellales</taxon>
        <taxon>Chattonellaceae</taxon>
        <taxon>Fibrocapsa</taxon>
    </lineage>
</organism>
<evidence type="ECO:0000256" key="1">
    <source>
        <dbReference type="SAM" id="MobiDB-lite"/>
    </source>
</evidence>
<feature type="region of interest" description="Disordered" evidence="1">
    <location>
        <begin position="236"/>
        <end position="274"/>
    </location>
</feature>
<feature type="region of interest" description="Disordered" evidence="1">
    <location>
        <begin position="1"/>
        <end position="31"/>
    </location>
</feature>